<dbReference type="OrthoDB" id="5488419at2"/>
<reference evidence="5 6" key="1">
    <citation type="submission" date="2019-01" db="EMBL/GenBank/DDBJ databases">
        <authorList>
            <person name="Chen W.-M."/>
        </authorList>
    </citation>
    <scope>NUCLEOTIDE SEQUENCE [LARGE SCALE GENOMIC DNA]</scope>
    <source>
        <strain evidence="5 6">KYPY4</strain>
    </source>
</reference>
<evidence type="ECO:0000256" key="2">
    <source>
        <dbReference type="ARBA" id="ARBA00022857"/>
    </source>
</evidence>
<sequence>MQYRHLGRSGLRVSALSLGSWVTYHNQVDTGQAREMMAAAFDAGVNFFDNAEVYAGGRSETIMGEALKALGWPRLNYIVSTKFFWGLDRSGDAVNRKDTLNRKYLMQAIDGSLQRFGLDFIDLIYCHRPDPHTPLEETVRAMNDIINQGKALYWGTSEWSAADIAAAWQIADRHGWHKPLMEQPQYHLFHRERVEKEYARLYETTGLGLTTWSPLASGLLTGKYRNGIPEGSRGALENMAFLRDGLLDAKKNAAVAALEPIAAELGGTLAQLAIAWVAKNPRVSTVITGASSVAQLQANLGAMTVLDKLDPDVLARIDALTAPLAG</sequence>
<dbReference type="PRINTS" id="PR01577">
    <property type="entry name" value="KCNABCHANNEL"/>
</dbReference>
<evidence type="ECO:0000313" key="5">
    <source>
        <dbReference type="EMBL" id="RVU49066.1"/>
    </source>
</evidence>
<dbReference type="InterPro" id="IPR023210">
    <property type="entry name" value="NADP_OxRdtase_dom"/>
</dbReference>
<dbReference type="SUPFAM" id="SSF51430">
    <property type="entry name" value="NAD(P)-linked oxidoreductase"/>
    <property type="match status" value="1"/>
</dbReference>
<dbReference type="InterPro" id="IPR005399">
    <property type="entry name" value="K_chnl_volt-dep_bsu_KCNAB-rel"/>
</dbReference>
<feature type="domain" description="NADP-dependent oxidoreductase" evidence="4">
    <location>
        <begin position="16"/>
        <end position="320"/>
    </location>
</feature>
<dbReference type="PANTHER" id="PTHR43150:SF2">
    <property type="entry name" value="HYPERKINETIC, ISOFORM M"/>
    <property type="match status" value="1"/>
</dbReference>
<dbReference type="GO" id="GO:0016491">
    <property type="term" value="F:oxidoreductase activity"/>
    <property type="evidence" value="ECO:0007669"/>
    <property type="project" value="UniProtKB-KW"/>
</dbReference>
<dbReference type="Proteomes" id="UP000285575">
    <property type="component" value="Unassembled WGS sequence"/>
</dbReference>
<organism evidence="5 6">
    <name type="scientific">Rubrivivax rivuli</name>
    <dbReference type="NCBI Taxonomy" id="1862385"/>
    <lineage>
        <taxon>Bacteria</taxon>
        <taxon>Pseudomonadati</taxon>
        <taxon>Pseudomonadota</taxon>
        <taxon>Betaproteobacteria</taxon>
        <taxon>Burkholderiales</taxon>
        <taxon>Sphaerotilaceae</taxon>
        <taxon>Rubrivivax</taxon>
    </lineage>
</organism>
<dbReference type="RefSeq" id="WP_128226707.1">
    <property type="nucleotide sequence ID" value="NZ_SACR01000001.1"/>
</dbReference>
<dbReference type="PANTHER" id="PTHR43150">
    <property type="entry name" value="HYPERKINETIC, ISOFORM M"/>
    <property type="match status" value="1"/>
</dbReference>
<dbReference type="EMBL" id="SACR01000001">
    <property type="protein sequence ID" value="RVU49066.1"/>
    <property type="molecule type" value="Genomic_DNA"/>
</dbReference>
<protein>
    <submittedName>
        <fullName evidence="5">Aldo/keto reductase</fullName>
    </submittedName>
</protein>
<dbReference type="InterPro" id="IPR036812">
    <property type="entry name" value="NAD(P)_OxRdtase_dom_sf"/>
</dbReference>
<dbReference type="AlphaFoldDB" id="A0A437RQJ6"/>
<keyword evidence="2" id="KW-0521">NADP</keyword>
<evidence type="ECO:0000313" key="6">
    <source>
        <dbReference type="Proteomes" id="UP000285575"/>
    </source>
</evidence>
<accession>A0A437RQJ6</accession>
<comment type="similarity">
    <text evidence="1">Belongs to the shaker potassium channel beta subunit family.</text>
</comment>
<evidence type="ECO:0000256" key="3">
    <source>
        <dbReference type="ARBA" id="ARBA00023002"/>
    </source>
</evidence>
<evidence type="ECO:0000259" key="4">
    <source>
        <dbReference type="Pfam" id="PF00248"/>
    </source>
</evidence>
<comment type="caution">
    <text evidence="5">The sequence shown here is derived from an EMBL/GenBank/DDBJ whole genome shotgun (WGS) entry which is preliminary data.</text>
</comment>
<evidence type="ECO:0000256" key="1">
    <source>
        <dbReference type="ARBA" id="ARBA00006515"/>
    </source>
</evidence>
<name>A0A437RQJ6_9BURK</name>
<dbReference type="CDD" id="cd19143">
    <property type="entry name" value="AKR_AKR6C1_2"/>
    <property type="match status" value="1"/>
</dbReference>
<dbReference type="Pfam" id="PF00248">
    <property type="entry name" value="Aldo_ket_red"/>
    <property type="match status" value="1"/>
</dbReference>
<gene>
    <name evidence="5" type="ORF">EOE66_00300</name>
</gene>
<proteinExistence type="inferred from homology"/>
<keyword evidence="6" id="KW-1185">Reference proteome</keyword>
<dbReference type="Gene3D" id="3.20.20.100">
    <property type="entry name" value="NADP-dependent oxidoreductase domain"/>
    <property type="match status" value="1"/>
</dbReference>
<keyword evidence="3" id="KW-0560">Oxidoreductase</keyword>